<dbReference type="Gene3D" id="3.40.30.10">
    <property type="entry name" value="Glutaredoxin"/>
    <property type="match status" value="1"/>
</dbReference>
<evidence type="ECO:0000256" key="3">
    <source>
        <dbReference type="ARBA" id="ARBA00023157"/>
    </source>
</evidence>
<comment type="subcellular location">
    <subcellularLocation>
        <location evidence="1">Cell envelope</location>
    </subcellularLocation>
</comment>
<dbReference type="PANTHER" id="PTHR42852:SF6">
    <property type="entry name" value="THIOL:DISULFIDE INTERCHANGE PROTEIN DSBE"/>
    <property type="match status" value="1"/>
</dbReference>
<accession>A0A3D5J0C7</accession>
<comment type="caution">
    <text evidence="6">The sequence shown here is derived from an EMBL/GenBank/DDBJ whole genome shotgun (WGS) entry which is preliminary data.</text>
</comment>
<name>A0A3D5J0C7_9FLAO</name>
<keyword evidence="4" id="KW-0676">Redox-active center</keyword>
<dbReference type="RefSeq" id="WP_013071217.1">
    <property type="nucleotide sequence ID" value="NZ_CAJXAW010000063.1"/>
</dbReference>
<reference evidence="6 7" key="1">
    <citation type="journal article" date="2018" name="Nat. Biotechnol.">
        <title>A standardized bacterial taxonomy based on genome phylogeny substantially revises the tree of life.</title>
        <authorList>
            <person name="Parks D.H."/>
            <person name="Chuvochina M."/>
            <person name="Waite D.W."/>
            <person name="Rinke C."/>
            <person name="Skarshewski A."/>
            <person name="Chaumeil P.A."/>
            <person name="Hugenholtz P."/>
        </authorList>
    </citation>
    <scope>NUCLEOTIDE SEQUENCE [LARGE SCALE GENOMIC DNA]</scope>
    <source>
        <strain evidence="6">UBA9359</strain>
    </source>
</reference>
<proteinExistence type="predicted"/>
<dbReference type="EMBL" id="DPMF01000259">
    <property type="protein sequence ID" value="HCV81571.1"/>
    <property type="molecule type" value="Genomic_DNA"/>
</dbReference>
<feature type="domain" description="Thioredoxin" evidence="5">
    <location>
        <begin position="231"/>
        <end position="372"/>
    </location>
</feature>
<dbReference type="PANTHER" id="PTHR42852">
    <property type="entry name" value="THIOL:DISULFIDE INTERCHANGE PROTEIN DSBE"/>
    <property type="match status" value="1"/>
</dbReference>
<dbReference type="Pfam" id="PF00578">
    <property type="entry name" value="AhpC-TSA"/>
    <property type="match status" value="1"/>
</dbReference>
<dbReference type="OMA" id="YTIIDFW"/>
<dbReference type="InterPro" id="IPR000866">
    <property type="entry name" value="AhpC/TSA"/>
</dbReference>
<evidence type="ECO:0000256" key="4">
    <source>
        <dbReference type="ARBA" id="ARBA00023284"/>
    </source>
</evidence>
<dbReference type="InterPro" id="IPR025380">
    <property type="entry name" value="DUF4369"/>
</dbReference>
<dbReference type="CDD" id="cd02966">
    <property type="entry name" value="TlpA_like_family"/>
    <property type="match status" value="1"/>
</dbReference>
<dbReference type="GO" id="GO:0016209">
    <property type="term" value="F:antioxidant activity"/>
    <property type="evidence" value="ECO:0007669"/>
    <property type="project" value="InterPro"/>
</dbReference>
<dbReference type="InterPro" id="IPR036249">
    <property type="entry name" value="Thioredoxin-like_sf"/>
</dbReference>
<keyword evidence="2" id="KW-0201">Cytochrome c-type biogenesis</keyword>
<evidence type="ECO:0000313" key="6">
    <source>
        <dbReference type="EMBL" id="HCV81571.1"/>
    </source>
</evidence>
<evidence type="ECO:0000259" key="5">
    <source>
        <dbReference type="PROSITE" id="PS51352"/>
    </source>
</evidence>
<dbReference type="AlphaFoldDB" id="A0A3D5J0C7"/>
<protein>
    <submittedName>
        <fullName evidence="6">AhpC/TSA family protein</fullName>
    </submittedName>
</protein>
<dbReference type="GO" id="GO:0017004">
    <property type="term" value="P:cytochrome complex assembly"/>
    <property type="evidence" value="ECO:0007669"/>
    <property type="project" value="UniProtKB-KW"/>
</dbReference>
<evidence type="ECO:0000256" key="1">
    <source>
        <dbReference type="ARBA" id="ARBA00004196"/>
    </source>
</evidence>
<organism evidence="6 7">
    <name type="scientific">Zunongwangia profunda</name>
    <dbReference type="NCBI Taxonomy" id="398743"/>
    <lineage>
        <taxon>Bacteria</taxon>
        <taxon>Pseudomonadati</taxon>
        <taxon>Bacteroidota</taxon>
        <taxon>Flavobacteriia</taxon>
        <taxon>Flavobacteriales</taxon>
        <taxon>Flavobacteriaceae</taxon>
        <taxon>Zunongwangia</taxon>
    </lineage>
</organism>
<dbReference type="InterPro" id="IPR050553">
    <property type="entry name" value="Thioredoxin_ResA/DsbE_sf"/>
</dbReference>
<dbReference type="Pfam" id="PF14289">
    <property type="entry name" value="DUF4369"/>
    <property type="match status" value="1"/>
</dbReference>
<dbReference type="PROSITE" id="PS51352">
    <property type="entry name" value="THIOREDOXIN_2"/>
    <property type="match status" value="1"/>
</dbReference>
<dbReference type="Proteomes" id="UP000264330">
    <property type="component" value="Unassembled WGS sequence"/>
</dbReference>
<evidence type="ECO:0000313" key="7">
    <source>
        <dbReference type="Proteomes" id="UP000264330"/>
    </source>
</evidence>
<dbReference type="PROSITE" id="PS51257">
    <property type="entry name" value="PROKAR_LIPOPROTEIN"/>
    <property type="match status" value="1"/>
</dbReference>
<sequence length="375" mass="42300">MRKLIGIASLLVILTGCEKDQGFSISGKAEGIENGKKVYFSELKELNQRPERIDSTTIENGKFEADFADIESPNLGYLEVEGINGMVLFITENENIDFTIYKDSIQASKRKGGKQNELLNEYMENMQSINKEVSKLRMEMQTAYQSQDSTKLETLQNTQTEIMDNDKLFKKQIAKENKDAFVSVMALVDLLRMQGISVKELKETYDSLDEEVKNTALGAMLGKQLESMSATEIGSEAPDFSGPTPEGEELSLENAMGKVTIIDFWAAWCKPCREENPNVVKVYNKYHDKGLNIISVSLDKPNEKDKWLKAIEDDGLVWNHVSNLKFWDDPIAKKYGIRAIPATFILDENGVIVDRDVRGEEALDKRIGELLEGKK</sequence>
<dbReference type="GO" id="GO:0030313">
    <property type="term" value="C:cell envelope"/>
    <property type="evidence" value="ECO:0007669"/>
    <property type="project" value="UniProtKB-SubCell"/>
</dbReference>
<dbReference type="GO" id="GO:0016491">
    <property type="term" value="F:oxidoreductase activity"/>
    <property type="evidence" value="ECO:0007669"/>
    <property type="project" value="InterPro"/>
</dbReference>
<dbReference type="InterPro" id="IPR013766">
    <property type="entry name" value="Thioredoxin_domain"/>
</dbReference>
<keyword evidence="3" id="KW-1015">Disulfide bond</keyword>
<dbReference type="SUPFAM" id="SSF52833">
    <property type="entry name" value="Thioredoxin-like"/>
    <property type="match status" value="1"/>
</dbReference>
<gene>
    <name evidence="6" type="ORF">DGQ38_11040</name>
</gene>
<evidence type="ECO:0000256" key="2">
    <source>
        <dbReference type="ARBA" id="ARBA00022748"/>
    </source>
</evidence>